<name>A0ABP7MW22_9GAMM</name>
<evidence type="ECO:0000256" key="1">
    <source>
        <dbReference type="SAM" id="SignalP"/>
    </source>
</evidence>
<keyword evidence="1" id="KW-0732">Signal</keyword>
<dbReference type="Proteomes" id="UP001501565">
    <property type="component" value="Unassembled WGS sequence"/>
</dbReference>
<comment type="caution">
    <text evidence="2">The sequence shown here is derived from an EMBL/GenBank/DDBJ whole genome shotgun (WGS) entry which is preliminary data.</text>
</comment>
<sequence>MRIKLLLSSLVFSAATTVHAGNLGFLSDTVVSEFTPEEAASFKSFVTRELVSLKDSEKAHWKSSTSNLQGIVRPEITFKQDGIPCRQTRFSLKGNNDKKMFFKFDVCKDGDKWSIVQSPLAKFKQQDWEVLEAELTTALDEGEDGHPVSWSIRRIGVTGSIVPLNQSTQEGNTCRDTAFSVADAKGNTSSGRYEFCKVNGTWTKTAFQPKK</sequence>
<dbReference type="RefSeq" id="WP_344799188.1">
    <property type="nucleotide sequence ID" value="NZ_BAABBN010000007.1"/>
</dbReference>
<gene>
    <name evidence="2" type="ORF">GCM10022277_28170</name>
</gene>
<keyword evidence="3" id="KW-1185">Reference proteome</keyword>
<proteinExistence type="predicted"/>
<protein>
    <recommendedName>
        <fullName evidence="4">Surface antigen domain-containing protein</fullName>
    </recommendedName>
</protein>
<feature type="chain" id="PRO_5045748797" description="Surface antigen domain-containing protein" evidence="1">
    <location>
        <begin position="21"/>
        <end position="211"/>
    </location>
</feature>
<dbReference type="EMBL" id="BAABBN010000007">
    <property type="protein sequence ID" value="GAA3929893.1"/>
    <property type="molecule type" value="Genomic_DNA"/>
</dbReference>
<feature type="signal peptide" evidence="1">
    <location>
        <begin position="1"/>
        <end position="20"/>
    </location>
</feature>
<evidence type="ECO:0008006" key="4">
    <source>
        <dbReference type="Google" id="ProtNLM"/>
    </source>
</evidence>
<evidence type="ECO:0000313" key="2">
    <source>
        <dbReference type="EMBL" id="GAA3929893.1"/>
    </source>
</evidence>
<organism evidence="2 3">
    <name type="scientific">Litoribacillus peritrichatus</name>
    <dbReference type="NCBI Taxonomy" id="718191"/>
    <lineage>
        <taxon>Bacteria</taxon>
        <taxon>Pseudomonadati</taxon>
        <taxon>Pseudomonadota</taxon>
        <taxon>Gammaproteobacteria</taxon>
        <taxon>Oceanospirillales</taxon>
        <taxon>Oceanospirillaceae</taxon>
        <taxon>Litoribacillus</taxon>
    </lineage>
</organism>
<reference evidence="3" key="1">
    <citation type="journal article" date="2019" name="Int. J. Syst. Evol. Microbiol.">
        <title>The Global Catalogue of Microorganisms (GCM) 10K type strain sequencing project: providing services to taxonomists for standard genome sequencing and annotation.</title>
        <authorList>
            <consortium name="The Broad Institute Genomics Platform"/>
            <consortium name="The Broad Institute Genome Sequencing Center for Infectious Disease"/>
            <person name="Wu L."/>
            <person name="Ma J."/>
        </authorList>
    </citation>
    <scope>NUCLEOTIDE SEQUENCE [LARGE SCALE GENOMIC DNA]</scope>
    <source>
        <strain evidence="3">JCM 17551</strain>
    </source>
</reference>
<evidence type="ECO:0000313" key="3">
    <source>
        <dbReference type="Proteomes" id="UP001501565"/>
    </source>
</evidence>
<accession>A0ABP7MW22</accession>